<dbReference type="Proteomes" id="UP000699042">
    <property type="component" value="Unassembled WGS sequence"/>
</dbReference>
<reference evidence="1" key="1">
    <citation type="submission" date="2021-05" db="EMBL/GenBank/DDBJ databases">
        <title>Comparative genomics of three Colletotrichum scovillei strains and genetic complementation revealed genes involved fungal growth and virulence on chili pepper.</title>
        <authorList>
            <person name="Hsieh D.-K."/>
            <person name="Chuang S.-C."/>
            <person name="Chen C.-Y."/>
            <person name="Chao Y.-T."/>
            <person name="Lu M.-Y.J."/>
            <person name="Lee M.-H."/>
            <person name="Shih M.-C."/>
        </authorList>
    </citation>
    <scope>NUCLEOTIDE SEQUENCE</scope>
    <source>
        <strain evidence="1">Coll-153</strain>
    </source>
</reference>
<proteinExistence type="predicted"/>
<accession>A0A9P7R4U6</accession>
<name>A0A9P7R4U6_9PEZI</name>
<organism evidence="1 2">
    <name type="scientific">Colletotrichum scovillei</name>
    <dbReference type="NCBI Taxonomy" id="1209932"/>
    <lineage>
        <taxon>Eukaryota</taxon>
        <taxon>Fungi</taxon>
        <taxon>Dikarya</taxon>
        <taxon>Ascomycota</taxon>
        <taxon>Pezizomycotina</taxon>
        <taxon>Sordariomycetes</taxon>
        <taxon>Hypocreomycetidae</taxon>
        <taxon>Glomerellales</taxon>
        <taxon>Glomerellaceae</taxon>
        <taxon>Colletotrichum</taxon>
        <taxon>Colletotrichum acutatum species complex</taxon>
    </lineage>
</organism>
<dbReference type="AlphaFoldDB" id="A0A9P7R4U6"/>
<evidence type="ECO:0000313" key="2">
    <source>
        <dbReference type="Proteomes" id="UP000699042"/>
    </source>
</evidence>
<evidence type="ECO:0000313" key="1">
    <source>
        <dbReference type="EMBL" id="KAG7050233.1"/>
    </source>
</evidence>
<protein>
    <submittedName>
        <fullName evidence="1">Uncharacterized protein</fullName>
    </submittedName>
</protein>
<dbReference type="EMBL" id="JAESDN010000005">
    <property type="protein sequence ID" value="KAG7050233.1"/>
    <property type="molecule type" value="Genomic_DNA"/>
</dbReference>
<keyword evidence="2" id="KW-1185">Reference proteome</keyword>
<comment type="caution">
    <text evidence="1">The sequence shown here is derived from an EMBL/GenBank/DDBJ whole genome shotgun (WGS) entry which is preliminary data.</text>
</comment>
<sequence length="20" mass="2197">MPKVLIAAMLRSPMSPGIQR</sequence>
<gene>
    <name evidence="1" type="ORF">JMJ77_012985</name>
</gene>